<evidence type="ECO:0000313" key="2">
    <source>
        <dbReference type="EMBL" id="ADD41279.1"/>
    </source>
</evidence>
<dbReference type="Proteomes" id="UP000000844">
    <property type="component" value="Chromosome"/>
</dbReference>
<dbReference type="Pfam" id="PF01738">
    <property type="entry name" value="DLH"/>
    <property type="match status" value="1"/>
</dbReference>
<accession>D3PWC2</accession>
<gene>
    <name evidence="2" type="ordered locus">Snas_1576</name>
</gene>
<keyword evidence="2" id="KW-0378">Hydrolase</keyword>
<dbReference type="OrthoDB" id="188362at2"/>
<dbReference type="RefSeq" id="WP_013016850.1">
    <property type="nucleotide sequence ID" value="NC_013947.1"/>
</dbReference>
<evidence type="ECO:0000313" key="3">
    <source>
        <dbReference type="Proteomes" id="UP000000844"/>
    </source>
</evidence>
<dbReference type="Gene3D" id="3.40.50.1820">
    <property type="entry name" value="alpha/beta hydrolase"/>
    <property type="match status" value="1"/>
</dbReference>
<dbReference type="InterPro" id="IPR029058">
    <property type="entry name" value="AB_hydrolase_fold"/>
</dbReference>
<proteinExistence type="predicted"/>
<dbReference type="InterPro" id="IPR051049">
    <property type="entry name" value="Dienelactone_hydrolase-like"/>
</dbReference>
<feature type="domain" description="Dienelactone hydrolase" evidence="1">
    <location>
        <begin position="22"/>
        <end position="245"/>
    </location>
</feature>
<dbReference type="eggNOG" id="COG0412">
    <property type="taxonomic scope" value="Bacteria"/>
</dbReference>
<dbReference type="SUPFAM" id="SSF53474">
    <property type="entry name" value="alpha/beta-Hydrolases"/>
    <property type="match status" value="1"/>
</dbReference>
<name>D3PWC2_STANL</name>
<dbReference type="STRING" id="446470.Snas_1576"/>
<keyword evidence="3" id="KW-1185">Reference proteome</keyword>
<dbReference type="AlphaFoldDB" id="D3PWC2"/>
<dbReference type="PANTHER" id="PTHR46623">
    <property type="entry name" value="CARBOXYMETHYLENEBUTENOLIDASE-RELATED"/>
    <property type="match status" value="1"/>
</dbReference>
<organism evidence="2 3">
    <name type="scientific">Stackebrandtia nassauensis (strain DSM 44728 / CIP 108903 / NRRL B-16338 / NBRC 102104 / LLR-40K-21)</name>
    <dbReference type="NCBI Taxonomy" id="446470"/>
    <lineage>
        <taxon>Bacteria</taxon>
        <taxon>Bacillati</taxon>
        <taxon>Actinomycetota</taxon>
        <taxon>Actinomycetes</taxon>
        <taxon>Glycomycetales</taxon>
        <taxon>Glycomycetaceae</taxon>
        <taxon>Stackebrandtia</taxon>
    </lineage>
</organism>
<dbReference type="GO" id="GO:0016787">
    <property type="term" value="F:hydrolase activity"/>
    <property type="evidence" value="ECO:0007669"/>
    <property type="project" value="UniProtKB-KW"/>
</dbReference>
<dbReference type="EMBL" id="CP001778">
    <property type="protein sequence ID" value="ADD41279.1"/>
    <property type="molecule type" value="Genomic_DNA"/>
</dbReference>
<dbReference type="InterPro" id="IPR002925">
    <property type="entry name" value="Dienelactn_hydro"/>
</dbReference>
<protein>
    <submittedName>
        <fullName evidence="2">Dienelactone hydrolase</fullName>
    </submittedName>
</protein>
<evidence type="ECO:0000259" key="1">
    <source>
        <dbReference type="Pfam" id="PF01738"/>
    </source>
</evidence>
<dbReference type="PANTHER" id="PTHR46623:SF6">
    <property type="entry name" value="ALPHA_BETA-HYDROLASES SUPERFAMILY PROTEIN"/>
    <property type="match status" value="1"/>
</dbReference>
<dbReference type="KEGG" id="sna:Snas_1576"/>
<dbReference type="HOGENOM" id="CLU_054590_7_3_11"/>
<sequence>MTGPTEAVATVGERVNVGTSGMGAYVARPDRPGTYPGVLIGFEIFGVTPYIRRMADRVASLGYLAIAPDFHHRDAPGVELTADAEGRSRGLELTRRLTRASVAEDLDATREYLERRPEATGAEAMVGFSLGGHIGFVAAAHLKLKALAAFYPGWLTGGDIPLSTPEPTLELTDDISGRVLLVLGEGDHLIDAEQRDRIAARFAGTRHDLVVYPWAPHGFACDERESYDADYTRHAWSLVAKVLAEEL</sequence>
<reference evidence="2 3" key="1">
    <citation type="journal article" date="2009" name="Stand. Genomic Sci.">
        <title>Complete genome sequence of Stackebrandtia nassauensis type strain (LLR-40K-21).</title>
        <authorList>
            <person name="Munk C."/>
            <person name="Lapidus A."/>
            <person name="Copeland A."/>
            <person name="Jando M."/>
            <person name="Mayilraj S."/>
            <person name="Glavina Del Rio T."/>
            <person name="Nolan M."/>
            <person name="Chen F."/>
            <person name="Lucas S."/>
            <person name="Tice H."/>
            <person name="Cheng J.F."/>
            <person name="Han C."/>
            <person name="Detter J.C."/>
            <person name="Bruce D."/>
            <person name="Goodwin L."/>
            <person name="Chain P."/>
            <person name="Pitluck S."/>
            <person name="Goker M."/>
            <person name="Ovchinikova G."/>
            <person name="Pati A."/>
            <person name="Ivanova N."/>
            <person name="Mavromatis K."/>
            <person name="Chen A."/>
            <person name="Palaniappan K."/>
            <person name="Land M."/>
            <person name="Hauser L."/>
            <person name="Chang Y.J."/>
            <person name="Jeffries C.D."/>
            <person name="Bristow J."/>
            <person name="Eisen J.A."/>
            <person name="Markowitz V."/>
            <person name="Hugenholtz P."/>
            <person name="Kyrpides N.C."/>
            <person name="Klenk H.P."/>
        </authorList>
    </citation>
    <scope>NUCLEOTIDE SEQUENCE [LARGE SCALE GENOMIC DNA]</scope>
    <source>
        <strain evidence="3">DSM 44728 / CIP 108903 / NRRL B-16338 / NBRC 102104 / LLR-40K-21</strain>
    </source>
</reference>